<proteinExistence type="predicted"/>
<protein>
    <submittedName>
        <fullName evidence="1">Uncharacterized protein</fullName>
    </submittedName>
</protein>
<dbReference type="EMBL" id="VFYP01000001">
    <property type="protein sequence ID" value="TPP11398.1"/>
    <property type="molecule type" value="Genomic_DNA"/>
</dbReference>
<organism evidence="1 2">
    <name type="scientific">Rhizobium glycinendophyticum</name>
    <dbReference type="NCBI Taxonomy" id="2589807"/>
    <lineage>
        <taxon>Bacteria</taxon>
        <taxon>Pseudomonadati</taxon>
        <taxon>Pseudomonadota</taxon>
        <taxon>Alphaproteobacteria</taxon>
        <taxon>Hyphomicrobiales</taxon>
        <taxon>Rhizobiaceae</taxon>
        <taxon>Rhizobium/Agrobacterium group</taxon>
        <taxon>Rhizobium</taxon>
    </lineage>
</organism>
<accession>A0A504U8B4</accession>
<sequence length="329" mass="36293">MTTGLRIDNAMVAEALHKVLRSRTFARSERLRCFLKFVVEMEQLGLAHQLKGYTIGIDVFSRGEGFDPGTDPLVRVQAGKLRKLLNLFYAEEGREEPLRIRIPLGGYVPVYELAGASRATKDEGADGDLLPDLNTLTRRTRIDPTGPVQGLPKLFFAPPTNVSDGSSVFLNAIRLWQNRLWAVCIAPIGEGPLVKGGLADPLHFELEADLKDNTALRVSLRHLRTGTELLDDARTIPVSDDILKLGAAANEFAGANLTIPGRIYQFCHANGLSTSAMLCLDATYRYSLDRSDAAYLRALRHQQQWPGLDKNRDVIAEIPHLLALTCAHS</sequence>
<evidence type="ECO:0000313" key="2">
    <source>
        <dbReference type="Proteomes" id="UP000316429"/>
    </source>
</evidence>
<comment type="caution">
    <text evidence="1">The sequence shown here is derived from an EMBL/GenBank/DDBJ whole genome shotgun (WGS) entry which is preliminary data.</text>
</comment>
<gene>
    <name evidence="1" type="ORF">FJQ55_11490</name>
</gene>
<dbReference type="RefSeq" id="WP_140828036.1">
    <property type="nucleotide sequence ID" value="NZ_VFYP01000001.1"/>
</dbReference>
<dbReference type="OrthoDB" id="100177at2"/>
<dbReference type="Proteomes" id="UP000316429">
    <property type="component" value="Unassembled WGS sequence"/>
</dbReference>
<reference evidence="1 2" key="1">
    <citation type="submission" date="2019-06" db="EMBL/GenBank/DDBJ databases">
        <title>Rhizobium sp. CL12 isolated from roots of soybean.</title>
        <authorList>
            <person name="Wang C."/>
        </authorList>
    </citation>
    <scope>NUCLEOTIDE SEQUENCE [LARGE SCALE GENOMIC DNA]</scope>
    <source>
        <strain evidence="1 2">CL12</strain>
    </source>
</reference>
<dbReference type="AlphaFoldDB" id="A0A504U8B4"/>
<name>A0A504U8B4_9HYPH</name>
<evidence type="ECO:0000313" key="1">
    <source>
        <dbReference type="EMBL" id="TPP11398.1"/>
    </source>
</evidence>
<keyword evidence="2" id="KW-1185">Reference proteome</keyword>